<dbReference type="PROSITE" id="PS01302">
    <property type="entry name" value="UPF0758"/>
    <property type="match status" value="1"/>
</dbReference>
<dbReference type="SUPFAM" id="SSF102712">
    <property type="entry name" value="JAB1/MPN domain"/>
    <property type="match status" value="1"/>
</dbReference>
<evidence type="ECO:0000256" key="2">
    <source>
        <dbReference type="ARBA" id="ARBA00022723"/>
    </source>
</evidence>
<keyword evidence="3" id="KW-0378">Hydrolase</keyword>
<evidence type="ECO:0000256" key="4">
    <source>
        <dbReference type="ARBA" id="ARBA00022833"/>
    </source>
</evidence>
<dbReference type="PROSITE" id="PS50249">
    <property type="entry name" value="MPN"/>
    <property type="match status" value="1"/>
</dbReference>
<gene>
    <name evidence="8" type="primary">radC</name>
    <name evidence="8" type="ORF">NF685_13150</name>
</gene>
<dbReference type="PANTHER" id="PTHR30471:SF3">
    <property type="entry name" value="UPF0758 PROTEIN YEES-RELATED"/>
    <property type="match status" value="1"/>
</dbReference>
<keyword evidence="2" id="KW-0479">Metal-binding</keyword>
<dbReference type="PANTHER" id="PTHR30471">
    <property type="entry name" value="DNA REPAIR PROTEIN RADC"/>
    <property type="match status" value="1"/>
</dbReference>
<keyword evidence="4" id="KW-0862">Zinc</keyword>
<evidence type="ECO:0000256" key="5">
    <source>
        <dbReference type="ARBA" id="ARBA00023049"/>
    </source>
</evidence>
<evidence type="ECO:0000313" key="8">
    <source>
        <dbReference type="EMBL" id="MCO6160981.1"/>
    </source>
</evidence>
<comment type="caution">
    <text evidence="8">The sequence shown here is derived from an EMBL/GenBank/DDBJ whole genome shotgun (WGS) entry which is preliminary data.</text>
</comment>
<accession>A0ABT1CK71</accession>
<feature type="domain" description="MPN" evidence="7">
    <location>
        <begin position="124"/>
        <end position="246"/>
    </location>
</feature>
<name>A0ABT1CK71_9PROT</name>
<dbReference type="InterPro" id="IPR037518">
    <property type="entry name" value="MPN"/>
</dbReference>
<organism evidence="8 9">
    <name type="scientific">Asaia lannensis NBRC 102526</name>
    <dbReference type="NCBI Taxonomy" id="1307926"/>
    <lineage>
        <taxon>Bacteria</taxon>
        <taxon>Pseudomonadati</taxon>
        <taxon>Pseudomonadota</taxon>
        <taxon>Alphaproteobacteria</taxon>
        <taxon>Acetobacterales</taxon>
        <taxon>Acetobacteraceae</taxon>
        <taxon>Asaia</taxon>
    </lineage>
</organism>
<dbReference type="Proteomes" id="UP001523401">
    <property type="component" value="Unassembled WGS sequence"/>
</dbReference>
<dbReference type="Gene3D" id="3.40.140.10">
    <property type="entry name" value="Cytidine Deaminase, domain 2"/>
    <property type="match status" value="1"/>
</dbReference>
<dbReference type="InterPro" id="IPR025657">
    <property type="entry name" value="RadC_JAB"/>
</dbReference>
<proteinExistence type="inferred from homology"/>
<protein>
    <submittedName>
        <fullName evidence="8">DNA repair protein RadC</fullName>
    </submittedName>
</protein>
<dbReference type="InterPro" id="IPR001405">
    <property type="entry name" value="UPF0758"/>
</dbReference>
<dbReference type="RefSeq" id="WP_252849968.1">
    <property type="nucleotide sequence ID" value="NZ_BAPW01000047.1"/>
</dbReference>
<evidence type="ECO:0000259" key="7">
    <source>
        <dbReference type="PROSITE" id="PS50249"/>
    </source>
</evidence>
<evidence type="ECO:0000256" key="1">
    <source>
        <dbReference type="ARBA" id="ARBA00022670"/>
    </source>
</evidence>
<dbReference type="Pfam" id="PF04002">
    <property type="entry name" value="RadC"/>
    <property type="match status" value="1"/>
</dbReference>
<dbReference type="EMBL" id="JAMXQU010000012">
    <property type="protein sequence ID" value="MCO6160981.1"/>
    <property type="molecule type" value="Genomic_DNA"/>
</dbReference>
<evidence type="ECO:0000256" key="3">
    <source>
        <dbReference type="ARBA" id="ARBA00022801"/>
    </source>
</evidence>
<sequence>MKEIEHQLGVRVDVPLAATPLFGHDQQNWSEIPHMALRDGQGPVLSDEILLRLFLGSVGVDVQSCQALANNLLTRYGSLAAFFAADVRNLAGVVLPETHMVSTIRLLHEAAIRVSRARMGRGDILSDPKSMLDYLKSRLAREPIEQFRILFLDRRNCLLADEAQTRGTVNHTPVYPREVARRAMEIGARKIVLVHNHPSGDPTPSDGDIAMTHDTQRAAALIEVEIADHIIIGNGSSISFRELGLLDNLHSLG</sequence>
<evidence type="ECO:0000313" key="9">
    <source>
        <dbReference type="Proteomes" id="UP001523401"/>
    </source>
</evidence>
<comment type="similarity">
    <text evidence="6">Belongs to the UPF0758 family.</text>
</comment>
<keyword evidence="5" id="KW-0482">Metalloprotease</keyword>
<dbReference type="NCBIfam" id="TIGR00608">
    <property type="entry name" value="radc"/>
    <property type="match status" value="1"/>
</dbReference>
<reference evidence="8 9" key="1">
    <citation type="submission" date="2022-06" db="EMBL/GenBank/DDBJ databases">
        <title>Whole-genome of Asaia lannensis strain LMG 27011T.</title>
        <authorList>
            <person name="Sombolestani A."/>
        </authorList>
    </citation>
    <scope>NUCLEOTIDE SEQUENCE [LARGE SCALE GENOMIC DNA]</scope>
    <source>
        <strain evidence="8 9">NBRC 102526</strain>
    </source>
</reference>
<evidence type="ECO:0000256" key="6">
    <source>
        <dbReference type="RuleBase" id="RU003797"/>
    </source>
</evidence>
<keyword evidence="9" id="KW-1185">Reference proteome</keyword>
<dbReference type="CDD" id="cd08071">
    <property type="entry name" value="MPN_DUF2466"/>
    <property type="match status" value="1"/>
</dbReference>
<keyword evidence="1" id="KW-0645">Protease</keyword>
<dbReference type="InterPro" id="IPR020891">
    <property type="entry name" value="UPF0758_CS"/>
</dbReference>